<name>A0ABN9F7S8_9NEOB</name>
<evidence type="ECO:0000313" key="3">
    <source>
        <dbReference type="Proteomes" id="UP001162483"/>
    </source>
</evidence>
<accession>A0ABN9F7S8</accession>
<sequence length="109" mass="12599">KKDEKKDEKKEKDEKKDSSRLKPLYGVNPRTVRNRLFMTVLGHSLHTAVSTAVWRECHRTVRNRLFLTVLGHSFHTAVETLHLFVSINGSIYGKQIDIMFQPLYGGMSQ</sequence>
<dbReference type="EMBL" id="CATNWA010016484">
    <property type="protein sequence ID" value="CAI9593098.1"/>
    <property type="molecule type" value="Genomic_DNA"/>
</dbReference>
<comment type="caution">
    <text evidence="2">The sequence shown here is derived from an EMBL/GenBank/DDBJ whole genome shotgun (WGS) entry which is preliminary data.</text>
</comment>
<keyword evidence="3" id="KW-1185">Reference proteome</keyword>
<proteinExistence type="predicted"/>
<dbReference type="Proteomes" id="UP001162483">
    <property type="component" value="Unassembled WGS sequence"/>
</dbReference>
<gene>
    <name evidence="2" type="ORF">SPARVUS_LOCUS11485060</name>
</gene>
<feature type="region of interest" description="Disordered" evidence="1">
    <location>
        <begin position="1"/>
        <end position="25"/>
    </location>
</feature>
<organism evidence="2 3">
    <name type="scientific">Staurois parvus</name>
    <dbReference type="NCBI Taxonomy" id="386267"/>
    <lineage>
        <taxon>Eukaryota</taxon>
        <taxon>Metazoa</taxon>
        <taxon>Chordata</taxon>
        <taxon>Craniata</taxon>
        <taxon>Vertebrata</taxon>
        <taxon>Euteleostomi</taxon>
        <taxon>Amphibia</taxon>
        <taxon>Batrachia</taxon>
        <taxon>Anura</taxon>
        <taxon>Neobatrachia</taxon>
        <taxon>Ranoidea</taxon>
        <taxon>Ranidae</taxon>
        <taxon>Staurois</taxon>
    </lineage>
</organism>
<reference evidence="2" key="1">
    <citation type="submission" date="2023-05" db="EMBL/GenBank/DDBJ databases">
        <authorList>
            <person name="Stuckert A."/>
        </authorList>
    </citation>
    <scope>NUCLEOTIDE SEQUENCE</scope>
</reference>
<evidence type="ECO:0000313" key="2">
    <source>
        <dbReference type="EMBL" id="CAI9593098.1"/>
    </source>
</evidence>
<feature type="compositionally biased region" description="Basic and acidic residues" evidence="1">
    <location>
        <begin position="1"/>
        <end position="20"/>
    </location>
</feature>
<feature type="non-terminal residue" evidence="2">
    <location>
        <position position="1"/>
    </location>
</feature>
<protein>
    <submittedName>
        <fullName evidence="2">Uncharacterized protein</fullName>
    </submittedName>
</protein>
<feature type="non-terminal residue" evidence="2">
    <location>
        <position position="109"/>
    </location>
</feature>
<evidence type="ECO:0000256" key="1">
    <source>
        <dbReference type="SAM" id="MobiDB-lite"/>
    </source>
</evidence>